<dbReference type="GeneID" id="29058868"/>
<feature type="region of interest" description="Disordered" evidence="1">
    <location>
        <begin position="1"/>
        <end position="25"/>
    </location>
</feature>
<sequence>MNPSSQLNPANPTSPLNPTSPNNLLSPTHPVNYLYEDDKSSTILHLSDPIIYIPFGIILIIIIILFYLLFKEL</sequence>
<organism evidence="3 4">
    <name type="scientific">Bacillus phage AR9</name>
    <dbReference type="NCBI Taxonomy" id="1815509"/>
    <lineage>
        <taxon>Viruses</taxon>
        <taxon>Duplodnaviria</taxon>
        <taxon>Heunggongvirae</taxon>
        <taxon>Uroviricota</taxon>
        <taxon>Caudoviricetes</taxon>
        <taxon>Takahashivirus</taxon>
        <taxon>Bacillus phage PBS1</taxon>
    </lineage>
</organism>
<gene>
    <name evidence="3" type="ORF">AR9_g150</name>
</gene>
<keyword evidence="2" id="KW-0812">Transmembrane</keyword>
<dbReference type="KEGG" id="vg:29058868"/>
<keyword evidence="2" id="KW-1133">Transmembrane helix</keyword>
<accession>A0A172JI51</accession>
<evidence type="ECO:0000313" key="3">
    <source>
        <dbReference type="EMBL" id="AMS01234.1"/>
    </source>
</evidence>
<dbReference type="EMBL" id="KU878088">
    <property type="protein sequence ID" value="AMS01234.1"/>
    <property type="molecule type" value="Genomic_DNA"/>
</dbReference>
<name>A0A172JI51_BPPB1</name>
<keyword evidence="2" id="KW-0472">Membrane</keyword>
<evidence type="ECO:0000256" key="1">
    <source>
        <dbReference type="SAM" id="MobiDB-lite"/>
    </source>
</evidence>
<evidence type="ECO:0000256" key="2">
    <source>
        <dbReference type="SAM" id="Phobius"/>
    </source>
</evidence>
<evidence type="ECO:0000313" key="4">
    <source>
        <dbReference type="Proteomes" id="UP000202618"/>
    </source>
</evidence>
<dbReference type="RefSeq" id="YP_009283054.1">
    <property type="nucleotide sequence ID" value="NC_031039.1"/>
</dbReference>
<protein>
    <submittedName>
        <fullName evidence="3">Putative membrane protein</fullName>
    </submittedName>
</protein>
<reference evidence="3 4" key="1">
    <citation type="journal article" date="2016" name="Virology">
        <title>The genome of AR9, a giant transducing Bacillus phage encoding two multisubunit RNA polymerases.</title>
        <authorList>
            <person name="Lavysh D."/>
            <person name="Sokolova M."/>
            <person name="Minakhin L."/>
            <person name="Yakunina M."/>
            <person name="Artamonova T."/>
            <person name="Kozyavkin S."/>
            <person name="Makarova K.S."/>
            <person name="Koonin E.V."/>
            <person name="Severinov K."/>
        </authorList>
    </citation>
    <scope>NUCLEOTIDE SEQUENCE [LARGE SCALE GENOMIC DNA]</scope>
</reference>
<dbReference type="Proteomes" id="UP000202618">
    <property type="component" value="Segment"/>
</dbReference>
<proteinExistence type="predicted"/>
<feature type="transmembrane region" description="Helical" evidence="2">
    <location>
        <begin position="50"/>
        <end position="70"/>
    </location>
</feature>
<feature type="compositionally biased region" description="Low complexity" evidence="1">
    <location>
        <begin position="7"/>
        <end position="25"/>
    </location>
</feature>